<evidence type="ECO:0000313" key="1">
    <source>
        <dbReference type="EMBL" id="RNA32206.1"/>
    </source>
</evidence>
<proteinExistence type="predicted"/>
<gene>
    <name evidence="1" type="ORF">BpHYR1_054142</name>
</gene>
<accession>A0A3M7S8T5</accession>
<dbReference type="AlphaFoldDB" id="A0A3M7S8T5"/>
<dbReference type="EMBL" id="REGN01001830">
    <property type="protein sequence ID" value="RNA32206.1"/>
    <property type="molecule type" value="Genomic_DNA"/>
</dbReference>
<keyword evidence="2" id="KW-1185">Reference proteome</keyword>
<protein>
    <submittedName>
        <fullName evidence="1">Uncharacterized protein</fullName>
    </submittedName>
</protein>
<comment type="caution">
    <text evidence="1">The sequence shown here is derived from an EMBL/GenBank/DDBJ whole genome shotgun (WGS) entry which is preliminary data.</text>
</comment>
<name>A0A3M7S8T5_BRAPC</name>
<evidence type="ECO:0000313" key="2">
    <source>
        <dbReference type="Proteomes" id="UP000276133"/>
    </source>
</evidence>
<organism evidence="1 2">
    <name type="scientific">Brachionus plicatilis</name>
    <name type="common">Marine rotifer</name>
    <name type="synonym">Brachionus muelleri</name>
    <dbReference type="NCBI Taxonomy" id="10195"/>
    <lineage>
        <taxon>Eukaryota</taxon>
        <taxon>Metazoa</taxon>
        <taxon>Spiralia</taxon>
        <taxon>Gnathifera</taxon>
        <taxon>Rotifera</taxon>
        <taxon>Eurotatoria</taxon>
        <taxon>Monogononta</taxon>
        <taxon>Pseudotrocha</taxon>
        <taxon>Ploima</taxon>
        <taxon>Brachionidae</taxon>
        <taxon>Brachionus</taxon>
    </lineage>
</organism>
<sequence>MITPFFLLGDNNISYARFDFEKSLKNQTKAKFLSCPVDDKFKVKHLWAVLSGFIPKSLFKNKSFLKPHFRHAIKTLQNRLKTYKK</sequence>
<reference evidence="1 2" key="1">
    <citation type="journal article" date="2018" name="Sci. Rep.">
        <title>Genomic signatures of local adaptation to the degree of environmental predictability in rotifers.</title>
        <authorList>
            <person name="Franch-Gras L."/>
            <person name="Hahn C."/>
            <person name="Garcia-Roger E.M."/>
            <person name="Carmona M.J."/>
            <person name="Serra M."/>
            <person name="Gomez A."/>
        </authorList>
    </citation>
    <scope>NUCLEOTIDE SEQUENCE [LARGE SCALE GENOMIC DNA]</scope>
    <source>
        <strain evidence="1">HYR1</strain>
    </source>
</reference>
<dbReference type="Proteomes" id="UP000276133">
    <property type="component" value="Unassembled WGS sequence"/>
</dbReference>